<gene>
    <name evidence="4" type="ORF">CLCR_08958</name>
</gene>
<keyword evidence="5" id="KW-1185">Reference proteome</keyword>
<accession>A0A1C1CTT5</accession>
<dbReference type="EMBL" id="LGRB01000009">
    <property type="protein sequence ID" value="OCT51907.1"/>
    <property type="molecule type" value="Genomic_DNA"/>
</dbReference>
<dbReference type="Pfam" id="PF00596">
    <property type="entry name" value="Aldolase_II"/>
    <property type="match status" value="1"/>
</dbReference>
<dbReference type="VEuPathDB" id="FungiDB:G647_06220"/>
<dbReference type="GO" id="GO:0019323">
    <property type="term" value="P:pentose catabolic process"/>
    <property type="evidence" value="ECO:0007669"/>
    <property type="project" value="TreeGrafter"/>
</dbReference>
<evidence type="ECO:0000256" key="2">
    <source>
        <dbReference type="ARBA" id="ARBA00023239"/>
    </source>
</evidence>
<dbReference type="InterPro" id="IPR036409">
    <property type="entry name" value="Aldolase_II/adducin_N_sf"/>
</dbReference>
<keyword evidence="2" id="KW-0456">Lyase</keyword>
<protein>
    <submittedName>
        <fullName evidence="4">Arad-like aldolase/epimerase</fullName>
    </submittedName>
</protein>
<dbReference type="GO" id="GO:0005829">
    <property type="term" value="C:cytosol"/>
    <property type="evidence" value="ECO:0007669"/>
    <property type="project" value="TreeGrafter"/>
</dbReference>
<dbReference type="VEuPathDB" id="FungiDB:CLCR_08958"/>
<dbReference type="PANTHER" id="PTHR22789:SF0">
    <property type="entry name" value="3-OXO-TETRONATE 4-PHOSPHATE DECARBOXYLASE-RELATED"/>
    <property type="match status" value="1"/>
</dbReference>
<proteinExistence type="predicted"/>
<feature type="domain" description="Class II aldolase/adducin N-terminal" evidence="3">
    <location>
        <begin position="10"/>
        <end position="223"/>
    </location>
</feature>
<dbReference type="PANTHER" id="PTHR22789">
    <property type="entry name" value="FUCULOSE PHOSPHATE ALDOLASE"/>
    <property type="match status" value="1"/>
</dbReference>
<dbReference type="STRING" id="86049.A0A1C1CTT5"/>
<evidence type="ECO:0000256" key="1">
    <source>
        <dbReference type="ARBA" id="ARBA00022723"/>
    </source>
</evidence>
<dbReference type="Proteomes" id="UP000094526">
    <property type="component" value="Unassembled WGS sequence"/>
</dbReference>
<dbReference type="GO" id="GO:0016832">
    <property type="term" value="F:aldehyde-lyase activity"/>
    <property type="evidence" value="ECO:0007669"/>
    <property type="project" value="TreeGrafter"/>
</dbReference>
<dbReference type="SMART" id="SM01007">
    <property type="entry name" value="Aldolase_II"/>
    <property type="match status" value="1"/>
</dbReference>
<dbReference type="OrthoDB" id="2932980at2759"/>
<name>A0A1C1CTT5_9EURO</name>
<dbReference type="Gene3D" id="3.40.225.10">
    <property type="entry name" value="Class II aldolase/adducin N-terminal domain"/>
    <property type="match status" value="1"/>
</dbReference>
<evidence type="ECO:0000259" key="3">
    <source>
        <dbReference type="SMART" id="SM01007"/>
    </source>
</evidence>
<organism evidence="4 5">
    <name type="scientific">Cladophialophora carrionii</name>
    <dbReference type="NCBI Taxonomy" id="86049"/>
    <lineage>
        <taxon>Eukaryota</taxon>
        <taxon>Fungi</taxon>
        <taxon>Dikarya</taxon>
        <taxon>Ascomycota</taxon>
        <taxon>Pezizomycotina</taxon>
        <taxon>Eurotiomycetes</taxon>
        <taxon>Chaetothyriomycetidae</taxon>
        <taxon>Chaetothyriales</taxon>
        <taxon>Herpotrichiellaceae</taxon>
        <taxon>Cladophialophora</taxon>
    </lineage>
</organism>
<dbReference type="GO" id="GO:0046872">
    <property type="term" value="F:metal ion binding"/>
    <property type="evidence" value="ECO:0007669"/>
    <property type="project" value="UniProtKB-KW"/>
</dbReference>
<dbReference type="InterPro" id="IPR001303">
    <property type="entry name" value="Aldolase_II/adducin_N"/>
</dbReference>
<reference evidence="5" key="1">
    <citation type="submission" date="2015-07" db="EMBL/GenBank/DDBJ databases">
        <authorList>
            <person name="Teixeira M.M."/>
            <person name="Souza R.C."/>
            <person name="Almeida L.G."/>
            <person name="Vicente V.A."/>
            <person name="de Hoog S."/>
            <person name="Bocca A.L."/>
            <person name="de Almeida S.R."/>
            <person name="Vasconcelos A.T."/>
            <person name="Felipe M.S."/>
        </authorList>
    </citation>
    <scope>NUCLEOTIDE SEQUENCE [LARGE SCALE GENOMIC DNA]</scope>
    <source>
        <strain evidence="5">KSF</strain>
    </source>
</reference>
<keyword evidence="1" id="KW-0479">Metal-binding</keyword>
<dbReference type="SUPFAM" id="SSF53639">
    <property type="entry name" value="AraD/HMP-PK domain-like"/>
    <property type="match status" value="1"/>
</dbReference>
<evidence type="ECO:0000313" key="4">
    <source>
        <dbReference type="EMBL" id="OCT51907.1"/>
    </source>
</evidence>
<dbReference type="InterPro" id="IPR050197">
    <property type="entry name" value="Aldolase_class_II_sugar_metab"/>
</dbReference>
<dbReference type="eggNOG" id="ENOG502SKYK">
    <property type="taxonomic scope" value="Eukaryota"/>
</dbReference>
<comment type="caution">
    <text evidence="4">The sequence shown here is derived from an EMBL/GenBank/DDBJ whole genome shotgun (WGS) entry which is preliminary data.</text>
</comment>
<sequence>METYLDETLSRLITAFHILHQHGVLDEHGHISIRNPYNPSTFFTSNVPAILVSSKGDLTQWNVDGSPVAVPYSGCQTVHVVPQTTEHYIHSCIYEYYPGVQSIVHAHNLNAIVYGLCNSHGSLLQPSYHMAGFVGSQSPIFNPADHYSALPPTHPHNFLINHKHLGDALARSFIGTDDMDGMAPLPGHSVVFQRGNGFVTWARRLEDAVYRAIHVSRAAVIQSMAMSLRSDTDLEILYLNEKEAKDCDETINRAFPPIWAAWVAQVERSGHYHNELKARRG</sequence>
<evidence type="ECO:0000313" key="5">
    <source>
        <dbReference type="Proteomes" id="UP000094526"/>
    </source>
</evidence>
<dbReference type="AlphaFoldDB" id="A0A1C1CTT5"/>